<evidence type="ECO:0000259" key="6">
    <source>
        <dbReference type="Pfam" id="PF05199"/>
    </source>
</evidence>
<gene>
    <name evidence="7" type="primary">jg7838</name>
    <name evidence="7" type="ORF">PAEG_LOCUS15144</name>
</gene>
<keyword evidence="4" id="KW-0274">FAD</keyword>
<dbReference type="GO" id="GO:0016614">
    <property type="term" value="F:oxidoreductase activity, acting on CH-OH group of donors"/>
    <property type="evidence" value="ECO:0007669"/>
    <property type="project" value="InterPro"/>
</dbReference>
<proteinExistence type="inferred from homology"/>
<evidence type="ECO:0000313" key="7">
    <source>
        <dbReference type="EMBL" id="CAH2237984.1"/>
    </source>
</evidence>
<comment type="caution">
    <text evidence="7">The sequence shown here is derived from an EMBL/GenBank/DDBJ whole genome shotgun (WGS) entry which is preliminary data.</text>
</comment>
<comment type="cofactor">
    <cofactor evidence="1">
        <name>FAD</name>
        <dbReference type="ChEBI" id="CHEBI:57692"/>
    </cofactor>
</comment>
<dbReference type="InterPro" id="IPR000172">
    <property type="entry name" value="GMC_OxRdtase_N"/>
</dbReference>
<dbReference type="SUPFAM" id="SSF54373">
    <property type="entry name" value="FAD-linked reductases, C-terminal domain"/>
    <property type="match status" value="1"/>
</dbReference>
<evidence type="ECO:0000313" key="8">
    <source>
        <dbReference type="Proteomes" id="UP000838756"/>
    </source>
</evidence>
<evidence type="ECO:0000256" key="2">
    <source>
        <dbReference type="ARBA" id="ARBA00010790"/>
    </source>
</evidence>
<dbReference type="Pfam" id="PF06325">
    <property type="entry name" value="PrmA"/>
    <property type="match status" value="1"/>
</dbReference>
<dbReference type="Gene3D" id="3.40.50.150">
    <property type="entry name" value="Vaccinia Virus protein VP39"/>
    <property type="match status" value="1"/>
</dbReference>
<keyword evidence="8" id="KW-1185">Reference proteome</keyword>
<dbReference type="SUPFAM" id="SSF53335">
    <property type="entry name" value="S-adenosyl-L-methionine-dependent methyltransferases"/>
    <property type="match status" value="1"/>
</dbReference>
<feature type="domain" description="Glucose-methanol-choline oxidoreductase N-terminal" evidence="5">
    <location>
        <begin position="8"/>
        <end position="114"/>
    </location>
</feature>
<dbReference type="PANTHER" id="PTHR11552">
    <property type="entry name" value="GLUCOSE-METHANOL-CHOLINE GMC OXIDOREDUCTASE"/>
    <property type="match status" value="1"/>
</dbReference>
<dbReference type="InterPro" id="IPR036188">
    <property type="entry name" value="FAD/NAD-bd_sf"/>
</dbReference>
<evidence type="ECO:0000256" key="3">
    <source>
        <dbReference type="ARBA" id="ARBA00022630"/>
    </source>
</evidence>
<evidence type="ECO:0000256" key="1">
    <source>
        <dbReference type="ARBA" id="ARBA00001974"/>
    </source>
</evidence>
<protein>
    <submittedName>
        <fullName evidence="7">Jg7838 protein</fullName>
    </submittedName>
</protein>
<dbReference type="PANTHER" id="PTHR11552:SF147">
    <property type="entry name" value="CHOLINE DEHYDROGENASE, MITOCHONDRIAL"/>
    <property type="match status" value="1"/>
</dbReference>
<sequence length="464" mass="51482">MQSQTTAVDGERASTNHVLIRPIRHKRPNLFIRTNSEVQKILIDEYNNAYGVVFTKDNKEYKAYASKEVIVSAGVVNSPKLLMLSGIGPKEHLESLNIPVVKDLAVGENLQDHVSFNGMIVALSNETATTVCEEQILSDIKEYAKMKSKNGPLSGLGPIMSAAFVKSEPNLIAPDLQYQANHVPNWRQFIADPITSEKTAILPCAYYDAVVPRIMNLVPKSKGKLLLNKSDPHGPPIIHSNYLGDDRDIKPLMKGIRRSQVPTCSMMLKEFTAQFLRHTAPSRRHLTPELVLRLVTPSCPLWSARIEDSPFSDPFWGFYWPGGQATARYILDNSDIIRHRGVLDVGCGCGAGAIAAAMRNAKQVVANDIDPFAVIATNINAELNKIKVKTDVDDYVGRSCKDFDVILIGDMFYDEEFASVLFEWLNKLTADNKLIACILNSELGHSLPGKHSAVARFRKTTCDY</sequence>
<keyword evidence="3" id="KW-0285">Flavoprotein</keyword>
<evidence type="ECO:0000259" key="5">
    <source>
        <dbReference type="Pfam" id="PF00732"/>
    </source>
</evidence>
<organism evidence="7 8">
    <name type="scientific">Pararge aegeria aegeria</name>
    <dbReference type="NCBI Taxonomy" id="348720"/>
    <lineage>
        <taxon>Eukaryota</taxon>
        <taxon>Metazoa</taxon>
        <taxon>Ecdysozoa</taxon>
        <taxon>Arthropoda</taxon>
        <taxon>Hexapoda</taxon>
        <taxon>Insecta</taxon>
        <taxon>Pterygota</taxon>
        <taxon>Neoptera</taxon>
        <taxon>Endopterygota</taxon>
        <taxon>Lepidoptera</taxon>
        <taxon>Glossata</taxon>
        <taxon>Ditrysia</taxon>
        <taxon>Papilionoidea</taxon>
        <taxon>Nymphalidae</taxon>
        <taxon>Satyrinae</taxon>
        <taxon>Satyrini</taxon>
        <taxon>Parargina</taxon>
        <taxon>Pararge</taxon>
    </lineage>
</organism>
<dbReference type="Pfam" id="PF05199">
    <property type="entry name" value="GMC_oxred_C"/>
    <property type="match status" value="1"/>
</dbReference>
<dbReference type="InterPro" id="IPR029063">
    <property type="entry name" value="SAM-dependent_MTases_sf"/>
</dbReference>
<feature type="domain" description="Glucose-methanol-choline oxidoreductase C-terminal" evidence="6">
    <location>
        <begin position="219"/>
        <end position="259"/>
    </location>
</feature>
<reference evidence="7" key="1">
    <citation type="submission" date="2022-03" db="EMBL/GenBank/DDBJ databases">
        <authorList>
            <person name="Lindestad O."/>
        </authorList>
    </citation>
    <scope>NUCLEOTIDE SEQUENCE</scope>
</reference>
<evidence type="ECO:0000256" key="4">
    <source>
        <dbReference type="ARBA" id="ARBA00022827"/>
    </source>
</evidence>
<dbReference type="GO" id="GO:0050660">
    <property type="term" value="F:flavin adenine dinucleotide binding"/>
    <property type="evidence" value="ECO:0007669"/>
    <property type="project" value="InterPro"/>
</dbReference>
<dbReference type="EMBL" id="CAKXAJ010025311">
    <property type="protein sequence ID" value="CAH2237984.1"/>
    <property type="molecule type" value="Genomic_DNA"/>
</dbReference>
<dbReference type="SUPFAM" id="SSF51905">
    <property type="entry name" value="FAD/NAD(P)-binding domain"/>
    <property type="match status" value="1"/>
</dbReference>
<accession>A0A8S4RNW5</accession>
<dbReference type="InterPro" id="IPR007867">
    <property type="entry name" value="GMC_OxRtase_C"/>
</dbReference>
<dbReference type="Pfam" id="PF00732">
    <property type="entry name" value="GMC_oxred_N"/>
    <property type="match status" value="1"/>
</dbReference>
<dbReference type="Proteomes" id="UP000838756">
    <property type="component" value="Unassembled WGS sequence"/>
</dbReference>
<dbReference type="Gene3D" id="3.30.560.10">
    <property type="entry name" value="Glucose Oxidase, domain 3"/>
    <property type="match status" value="1"/>
</dbReference>
<dbReference type="OrthoDB" id="194386at2759"/>
<dbReference type="AlphaFoldDB" id="A0A8S4RNW5"/>
<name>A0A8S4RNW5_9NEOP</name>
<comment type="similarity">
    <text evidence="2">Belongs to the GMC oxidoreductase family.</text>
</comment>
<dbReference type="InterPro" id="IPR012132">
    <property type="entry name" value="GMC_OxRdtase"/>
</dbReference>
<dbReference type="Gene3D" id="3.50.50.60">
    <property type="entry name" value="FAD/NAD(P)-binding domain"/>
    <property type="match status" value="1"/>
</dbReference>